<accession>A0ABD6BYS3</accession>
<dbReference type="EMBL" id="JBHUDB010000001">
    <property type="protein sequence ID" value="MFD1569559.1"/>
    <property type="molecule type" value="Genomic_DNA"/>
</dbReference>
<dbReference type="AlphaFoldDB" id="A0ABD6BYS3"/>
<proteinExistence type="predicted"/>
<keyword evidence="4" id="KW-1185">Reference proteome</keyword>
<dbReference type="Gene3D" id="1.10.287.1490">
    <property type="match status" value="1"/>
</dbReference>
<feature type="coiled-coil region" evidence="1">
    <location>
        <begin position="149"/>
        <end position="183"/>
    </location>
</feature>
<name>A0ABD6BYS3_9EURY</name>
<protein>
    <recommendedName>
        <fullName evidence="5">CopG family transcriptional regulator</fullName>
    </recommendedName>
</protein>
<gene>
    <name evidence="3" type="ORF">ACFR9T_02970</name>
</gene>
<sequence>MSDLDQADGVGDESSVSDGSSETDPSIGDGSGDGSSIGDESALAWQDHAIEAAADEVGVDREVVLKRAIVALAESEGIAVPDAEEVESIRSRLDDIDADVDEKVTDLRERFVTLYRDLEPKALTDHGHEESAERLDSIVADLDDVATEVDSVEVSLDAATADLAAVENRLADVETQVDDLAFDEIEEKLSRVASAILRVRRRLDTLESERDDRQRLDALLVVANRHGVETAACGDCGETVRLGLLSAPECPHCGRAFTEIEPQTWFFGTSRLVAADPPALDGDVDESRATAPNGARDDADRTERDGADR</sequence>
<keyword evidence="1" id="KW-0175">Coiled coil</keyword>
<feature type="compositionally biased region" description="Low complexity" evidence="2">
    <location>
        <begin position="8"/>
        <end position="28"/>
    </location>
</feature>
<feature type="region of interest" description="Disordered" evidence="2">
    <location>
        <begin position="1"/>
        <end position="43"/>
    </location>
</feature>
<dbReference type="Proteomes" id="UP001597185">
    <property type="component" value="Unassembled WGS sequence"/>
</dbReference>
<comment type="caution">
    <text evidence="3">The sequence shown here is derived from an EMBL/GenBank/DDBJ whole genome shotgun (WGS) entry which is preliminary data.</text>
</comment>
<evidence type="ECO:0000313" key="4">
    <source>
        <dbReference type="Proteomes" id="UP001597185"/>
    </source>
</evidence>
<evidence type="ECO:0000256" key="1">
    <source>
        <dbReference type="SAM" id="Coils"/>
    </source>
</evidence>
<dbReference type="RefSeq" id="WP_256417382.1">
    <property type="nucleotide sequence ID" value="NZ_JANHDL010000002.1"/>
</dbReference>
<organism evidence="3 4">
    <name type="scientific">Halorubrum laminariae</name>
    <dbReference type="NCBI Taxonomy" id="1433523"/>
    <lineage>
        <taxon>Archaea</taxon>
        <taxon>Methanobacteriati</taxon>
        <taxon>Methanobacteriota</taxon>
        <taxon>Stenosarchaea group</taxon>
        <taxon>Halobacteria</taxon>
        <taxon>Halobacteriales</taxon>
        <taxon>Haloferacaceae</taxon>
        <taxon>Halorubrum</taxon>
    </lineage>
</organism>
<evidence type="ECO:0000313" key="3">
    <source>
        <dbReference type="EMBL" id="MFD1569559.1"/>
    </source>
</evidence>
<reference evidence="3 4" key="1">
    <citation type="journal article" date="2019" name="Int. J. Syst. Evol. Microbiol.">
        <title>The Global Catalogue of Microorganisms (GCM) 10K type strain sequencing project: providing services to taxonomists for standard genome sequencing and annotation.</title>
        <authorList>
            <consortium name="The Broad Institute Genomics Platform"/>
            <consortium name="The Broad Institute Genome Sequencing Center for Infectious Disease"/>
            <person name="Wu L."/>
            <person name="Ma J."/>
        </authorList>
    </citation>
    <scope>NUCLEOTIDE SEQUENCE [LARGE SCALE GENOMIC DNA]</scope>
    <source>
        <strain evidence="3 4">CGMCC 1.12689</strain>
    </source>
</reference>
<evidence type="ECO:0000256" key="2">
    <source>
        <dbReference type="SAM" id="MobiDB-lite"/>
    </source>
</evidence>
<evidence type="ECO:0008006" key="5">
    <source>
        <dbReference type="Google" id="ProtNLM"/>
    </source>
</evidence>
<feature type="compositionally biased region" description="Basic and acidic residues" evidence="2">
    <location>
        <begin position="295"/>
        <end position="309"/>
    </location>
</feature>
<feature type="region of interest" description="Disordered" evidence="2">
    <location>
        <begin position="277"/>
        <end position="309"/>
    </location>
</feature>